<name>A0A2U3KVA6_9BACT</name>
<organism evidence="2 3">
    <name type="scientific">Candidatus Sulfotelmatobacter kueseliae</name>
    <dbReference type="NCBI Taxonomy" id="2042962"/>
    <lineage>
        <taxon>Bacteria</taxon>
        <taxon>Pseudomonadati</taxon>
        <taxon>Acidobacteriota</taxon>
        <taxon>Terriglobia</taxon>
        <taxon>Terriglobales</taxon>
        <taxon>Candidatus Korobacteraceae</taxon>
        <taxon>Candidatus Sulfotelmatobacter</taxon>
    </lineage>
</organism>
<gene>
    <name evidence="2" type="ORF">SBA1_50065</name>
</gene>
<dbReference type="EMBL" id="OMOD01000144">
    <property type="protein sequence ID" value="SPF43613.1"/>
    <property type="molecule type" value="Genomic_DNA"/>
</dbReference>
<protein>
    <submittedName>
        <fullName evidence="2">Uncharacterized protein</fullName>
    </submittedName>
</protein>
<evidence type="ECO:0000256" key="1">
    <source>
        <dbReference type="SAM" id="MobiDB-lite"/>
    </source>
</evidence>
<dbReference type="AlphaFoldDB" id="A0A2U3KVA6"/>
<proteinExistence type="predicted"/>
<feature type="region of interest" description="Disordered" evidence="1">
    <location>
        <begin position="1"/>
        <end position="28"/>
    </location>
</feature>
<dbReference type="Proteomes" id="UP000238701">
    <property type="component" value="Unassembled WGS sequence"/>
</dbReference>
<evidence type="ECO:0000313" key="3">
    <source>
        <dbReference type="Proteomes" id="UP000238701"/>
    </source>
</evidence>
<evidence type="ECO:0000313" key="2">
    <source>
        <dbReference type="EMBL" id="SPF43613.1"/>
    </source>
</evidence>
<reference evidence="3" key="1">
    <citation type="submission" date="2018-02" db="EMBL/GenBank/DDBJ databases">
        <authorList>
            <person name="Hausmann B."/>
        </authorList>
    </citation>
    <scope>NUCLEOTIDE SEQUENCE [LARGE SCALE GENOMIC DNA]</scope>
    <source>
        <strain evidence="3">Peat soil MAG SbA1</strain>
    </source>
</reference>
<accession>A0A2U3KVA6</accession>
<sequence>MLRLDSGIPPLRDRERAQRKPVPLHLHPGEHRNLREFEAARAAVLAPRYCPKTWVNPPEGVAPAVRDCYHSAYAVGREQHCRQAVPSQRESA</sequence>